<evidence type="ECO:0000313" key="2">
    <source>
        <dbReference type="EMBL" id="ADN77249.1"/>
    </source>
</evidence>
<dbReference type="CDD" id="cd17511">
    <property type="entry name" value="YbjN_AmyR-like"/>
    <property type="match status" value="1"/>
</dbReference>
<feature type="signal peptide" evidence="1">
    <location>
        <begin position="1"/>
        <end position="20"/>
    </location>
</feature>
<dbReference type="InterPro" id="IPR019660">
    <property type="entry name" value="Put_sensory_transdc_reg_YbjN"/>
</dbReference>
<dbReference type="HOGENOM" id="CLU_120483_0_0_6"/>
<accession>E1SU05</accession>
<evidence type="ECO:0008006" key="4">
    <source>
        <dbReference type="Google" id="ProtNLM"/>
    </source>
</evidence>
<reference evidence="2 3" key="1">
    <citation type="journal article" date="2010" name="Stand. Genomic Sci.">
        <title>Complete genome sequence of Ferrimonas balearica type strain (PAT).</title>
        <authorList>
            <person name="Nolan M."/>
            <person name="Sikorski J."/>
            <person name="Davenport K."/>
            <person name="Lucas S."/>
            <person name="Glavina Del Rio T."/>
            <person name="Tice H."/>
            <person name="Cheng J."/>
            <person name="Goodwin L."/>
            <person name="Pitluck S."/>
            <person name="Liolios K."/>
            <person name="Ivanova N."/>
            <person name="Mavromatis K."/>
            <person name="Ovchinnikova G."/>
            <person name="Pati A."/>
            <person name="Chen A."/>
            <person name="Palaniappan K."/>
            <person name="Land M."/>
            <person name="Hauser L."/>
            <person name="Chang Y."/>
            <person name="Jeffries C."/>
            <person name="Tapia R."/>
            <person name="Brettin T."/>
            <person name="Detter J."/>
            <person name="Han C."/>
            <person name="Yasawong M."/>
            <person name="Rohde M."/>
            <person name="Tindall B."/>
            <person name="Goker M."/>
            <person name="Woyke T."/>
            <person name="Bristow J."/>
            <person name="Eisen J."/>
            <person name="Markowitz V."/>
            <person name="Hugenholtz P."/>
            <person name="Kyrpides N."/>
            <person name="Klenk H."/>
            <person name="Lapidus A."/>
        </authorList>
    </citation>
    <scope>NUCLEOTIDE SEQUENCE [LARGE SCALE GENOMIC DNA]</scope>
    <source>
        <strain evidence="3">DSM 9799 / CCM 4581 / KCTC 23876 / PAT</strain>
    </source>
</reference>
<proteinExistence type="predicted"/>
<dbReference type="eggNOG" id="ENOG50333ZI">
    <property type="taxonomic scope" value="Bacteria"/>
</dbReference>
<feature type="chain" id="PRO_5003151749" description="YbjN domain-containing protein" evidence="1">
    <location>
        <begin position="21"/>
        <end position="151"/>
    </location>
</feature>
<name>E1SU05_FERBD</name>
<gene>
    <name evidence="2" type="ordered locus">Fbal_3049</name>
</gene>
<dbReference type="RefSeq" id="WP_013346555.1">
    <property type="nucleotide sequence ID" value="NC_014541.1"/>
</dbReference>
<keyword evidence="1" id="KW-0732">Signal</keyword>
<dbReference type="KEGG" id="fbl:Fbal_3049"/>
<dbReference type="OrthoDB" id="33037at2"/>
<dbReference type="Proteomes" id="UP000006683">
    <property type="component" value="Chromosome"/>
</dbReference>
<dbReference type="STRING" id="550540.Fbal_3049"/>
<dbReference type="GeneID" id="67183271"/>
<dbReference type="AlphaFoldDB" id="E1SU05"/>
<evidence type="ECO:0000313" key="3">
    <source>
        <dbReference type="Proteomes" id="UP000006683"/>
    </source>
</evidence>
<organism evidence="2 3">
    <name type="scientific">Ferrimonas balearica (strain DSM 9799 / CCM 4581 / KCTC 23876 / PAT)</name>
    <dbReference type="NCBI Taxonomy" id="550540"/>
    <lineage>
        <taxon>Bacteria</taxon>
        <taxon>Pseudomonadati</taxon>
        <taxon>Pseudomonadota</taxon>
        <taxon>Gammaproteobacteria</taxon>
        <taxon>Alteromonadales</taxon>
        <taxon>Ferrimonadaceae</taxon>
        <taxon>Ferrimonas</taxon>
    </lineage>
</organism>
<dbReference type="EMBL" id="CP002209">
    <property type="protein sequence ID" value="ADN77249.1"/>
    <property type="molecule type" value="Genomic_DNA"/>
</dbReference>
<evidence type="ECO:0000256" key="1">
    <source>
        <dbReference type="SAM" id="SignalP"/>
    </source>
</evidence>
<protein>
    <recommendedName>
        <fullName evidence="4">YbjN domain-containing protein</fullName>
    </recommendedName>
</protein>
<sequence length="151" mass="16665">MTLIRALAAATLLASTPVLSADLVDATDPSEIVNLARGFGSASLDVDGEGDPMIVGRINGTRYVVYFYGCSSGRNCREIQFNAAWGSNNVSMSDINDWNESTRYGKAYLDSDGDPNIEFTVNLYRGVSRDNLEDTIDWWKVAMETFEENML</sequence>
<dbReference type="Pfam" id="PF10722">
    <property type="entry name" value="YbjN"/>
    <property type="match status" value="1"/>
</dbReference>
<keyword evidence="3" id="KW-1185">Reference proteome</keyword>